<evidence type="ECO:0000256" key="4">
    <source>
        <dbReference type="ARBA" id="ARBA00022989"/>
    </source>
</evidence>
<evidence type="ECO:0000259" key="9">
    <source>
        <dbReference type="PROSITE" id="PS50042"/>
    </source>
</evidence>
<evidence type="ECO:0000256" key="7">
    <source>
        <dbReference type="ARBA" id="ARBA00023286"/>
    </source>
</evidence>
<gene>
    <name evidence="10" type="ORF">DB32_000465</name>
</gene>
<evidence type="ECO:0000256" key="1">
    <source>
        <dbReference type="ARBA" id="ARBA00004141"/>
    </source>
</evidence>
<dbReference type="SMART" id="SM00100">
    <property type="entry name" value="cNMP"/>
    <property type="match status" value="1"/>
</dbReference>
<dbReference type="GO" id="GO:0005221">
    <property type="term" value="F:intracellularly cyclic nucleotide-activated monoatomic cation channel activity"/>
    <property type="evidence" value="ECO:0007669"/>
    <property type="project" value="InterPro"/>
</dbReference>
<dbReference type="PROSITE" id="PS50042">
    <property type="entry name" value="CNMP_BINDING_3"/>
    <property type="match status" value="1"/>
</dbReference>
<proteinExistence type="predicted"/>
<dbReference type="KEGG" id="samy:DB32_000465"/>
<dbReference type="PANTHER" id="PTHR45638:SF11">
    <property type="entry name" value="CYCLIC NUCLEOTIDE-GATED CATION CHANNEL SUBUNIT A"/>
    <property type="match status" value="1"/>
</dbReference>
<dbReference type="InterPro" id="IPR050866">
    <property type="entry name" value="CNG_cation_channel"/>
</dbReference>
<dbReference type="InterPro" id="IPR018490">
    <property type="entry name" value="cNMP-bd_dom_sf"/>
</dbReference>
<dbReference type="InterPro" id="IPR000595">
    <property type="entry name" value="cNMP-bd_dom"/>
</dbReference>
<dbReference type="PROSITE" id="PS00889">
    <property type="entry name" value="CNMP_BINDING_2"/>
    <property type="match status" value="1"/>
</dbReference>
<keyword evidence="6" id="KW-0472">Membrane</keyword>
<dbReference type="InterPro" id="IPR014710">
    <property type="entry name" value="RmlC-like_jellyroll"/>
</dbReference>
<sequence length="155" mass="17369">MSADVVEALGKIQLFNGIHPKGLERIASICSEETYRLGDVVFREGDVGDKLYLILDGKIRISREVSGMGEEALAVLGAGQAFGEMSLIDDFPRSADARVHERCRLLVLTKEALEDLLFLDKDLAYEILWNFVRILSSRLRETNDKMTFLSVTGKF</sequence>
<dbReference type="GO" id="GO:0016020">
    <property type="term" value="C:membrane"/>
    <property type="evidence" value="ECO:0007669"/>
    <property type="project" value="UniProtKB-SubCell"/>
</dbReference>
<evidence type="ECO:0000256" key="3">
    <source>
        <dbReference type="ARBA" id="ARBA00022692"/>
    </source>
</evidence>
<dbReference type="OrthoDB" id="9784809at2"/>
<dbReference type="Gene3D" id="2.60.120.10">
    <property type="entry name" value="Jelly Rolls"/>
    <property type="match status" value="1"/>
</dbReference>
<dbReference type="RefSeq" id="WP_053230768.1">
    <property type="nucleotide sequence ID" value="NZ_CP011125.1"/>
</dbReference>
<keyword evidence="11" id="KW-1185">Reference proteome</keyword>
<keyword evidence="3" id="KW-0812">Transmembrane</keyword>
<evidence type="ECO:0000256" key="2">
    <source>
        <dbReference type="ARBA" id="ARBA00022448"/>
    </source>
</evidence>
<accession>A0A0F6YGW4</accession>
<keyword evidence="7" id="KW-1071">Ligand-gated ion channel</keyword>
<keyword evidence="5" id="KW-0406">Ion transport</keyword>
<dbReference type="CDD" id="cd00038">
    <property type="entry name" value="CAP_ED"/>
    <property type="match status" value="1"/>
</dbReference>
<keyword evidence="4" id="KW-1133">Transmembrane helix</keyword>
<protein>
    <submittedName>
        <fullName evidence="10">cAMP-binding protein</fullName>
    </submittedName>
</protein>
<evidence type="ECO:0000313" key="11">
    <source>
        <dbReference type="Proteomes" id="UP000034883"/>
    </source>
</evidence>
<dbReference type="STRING" id="927083.DB32_000465"/>
<reference evidence="10 11" key="1">
    <citation type="submission" date="2015-03" db="EMBL/GenBank/DDBJ databases">
        <title>Genome assembly of Sandaracinus amylolyticus DSM 53668.</title>
        <authorList>
            <person name="Sharma G."/>
            <person name="Subramanian S."/>
        </authorList>
    </citation>
    <scope>NUCLEOTIDE SEQUENCE [LARGE SCALE GENOMIC DNA]</scope>
    <source>
        <strain evidence="10 11">DSM 53668</strain>
    </source>
</reference>
<evidence type="ECO:0000313" key="10">
    <source>
        <dbReference type="EMBL" id="AKF03316.1"/>
    </source>
</evidence>
<dbReference type="EMBL" id="CP011125">
    <property type="protein sequence ID" value="AKF03316.1"/>
    <property type="molecule type" value="Genomic_DNA"/>
</dbReference>
<dbReference type="Pfam" id="PF00027">
    <property type="entry name" value="cNMP_binding"/>
    <property type="match status" value="1"/>
</dbReference>
<dbReference type="GO" id="GO:0044877">
    <property type="term" value="F:protein-containing complex binding"/>
    <property type="evidence" value="ECO:0007669"/>
    <property type="project" value="TreeGrafter"/>
</dbReference>
<evidence type="ECO:0000256" key="8">
    <source>
        <dbReference type="ARBA" id="ARBA00023303"/>
    </source>
</evidence>
<dbReference type="AlphaFoldDB" id="A0A0F6YGW4"/>
<feature type="domain" description="Cyclic nucleotide-binding" evidence="9">
    <location>
        <begin position="14"/>
        <end position="134"/>
    </location>
</feature>
<keyword evidence="2" id="KW-0813">Transport</keyword>
<dbReference type="InterPro" id="IPR018488">
    <property type="entry name" value="cNMP-bd_CS"/>
</dbReference>
<evidence type="ECO:0000256" key="5">
    <source>
        <dbReference type="ARBA" id="ARBA00023065"/>
    </source>
</evidence>
<comment type="subcellular location">
    <subcellularLocation>
        <location evidence="1">Membrane</location>
        <topology evidence="1">Multi-pass membrane protein</topology>
    </subcellularLocation>
</comment>
<evidence type="ECO:0000256" key="6">
    <source>
        <dbReference type="ARBA" id="ARBA00023136"/>
    </source>
</evidence>
<keyword evidence="8" id="KW-0407">Ion channel</keyword>
<organism evidence="10 11">
    <name type="scientific">Sandaracinus amylolyticus</name>
    <dbReference type="NCBI Taxonomy" id="927083"/>
    <lineage>
        <taxon>Bacteria</taxon>
        <taxon>Pseudomonadati</taxon>
        <taxon>Myxococcota</taxon>
        <taxon>Polyangia</taxon>
        <taxon>Polyangiales</taxon>
        <taxon>Sandaracinaceae</taxon>
        <taxon>Sandaracinus</taxon>
    </lineage>
</organism>
<dbReference type="SUPFAM" id="SSF51206">
    <property type="entry name" value="cAMP-binding domain-like"/>
    <property type="match status" value="1"/>
</dbReference>
<name>A0A0F6YGW4_9BACT</name>
<dbReference type="PANTHER" id="PTHR45638">
    <property type="entry name" value="CYCLIC NUCLEOTIDE-GATED CATION CHANNEL SUBUNIT A"/>
    <property type="match status" value="1"/>
</dbReference>
<dbReference type="Proteomes" id="UP000034883">
    <property type="component" value="Chromosome"/>
</dbReference>